<proteinExistence type="predicted"/>
<dbReference type="RefSeq" id="WP_005869548.1">
    <property type="nucleotide sequence ID" value="NZ_ACYG01000009.1"/>
</dbReference>
<sequence>MIRAVSRLKRSAILNFKSERAAALNFNAAASAALNFKCTAALNFRSRCDEFYRAFLARGSCGAAILSDEILSSRGQNFKACGKRGGVKFLKSAPKFAGEQKEGCDAKHR</sequence>
<dbReference type="STRING" id="824.CGRAC_0431"/>
<dbReference type="Proteomes" id="UP000005709">
    <property type="component" value="Unassembled WGS sequence"/>
</dbReference>
<gene>
    <name evidence="1" type="ORF">CAMGR0001_2540</name>
</gene>
<evidence type="ECO:0000313" key="2">
    <source>
        <dbReference type="Proteomes" id="UP000005709"/>
    </source>
</evidence>
<keyword evidence="2" id="KW-1185">Reference proteome</keyword>
<organism evidence="1 2">
    <name type="scientific">Campylobacter gracilis RM3268</name>
    <dbReference type="NCBI Taxonomy" id="553220"/>
    <lineage>
        <taxon>Bacteria</taxon>
        <taxon>Pseudomonadati</taxon>
        <taxon>Campylobacterota</taxon>
        <taxon>Epsilonproteobacteria</taxon>
        <taxon>Campylobacterales</taxon>
        <taxon>Campylobacteraceae</taxon>
        <taxon>Campylobacter</taxon>
    </lineage>
</organism>
<dbReference type="AlphaFoldDB" id="C8PEQ1"/>
<comment type="caution">
    <text evidence="1">The sequence shown here is derived from an EMBL/GenBank/DDBJ whole genome shotgun (WGS) entry which is preliminary data.</text>
</comment>
<accession>C8PEQ1</accession>
<protein>
    <submittedName>
        <fullName evidence="1">Uncharacterized protein</fullName>
    </submittedName>
</protein>
<name>C8PEQ1_9BACT</name>
<evidence type="ECO:0000313" key="1">
    <source>
        <dbReference type="EMBL" id="EEV18529.1"/>
    </source>
</evidence>
<dbReference type="EMBL" id="ACYG01000009">
    <property type="protein sequence ID" value="EEV18529.1"/>
    <property type="molecule type" value="Genomic_DNA"/>
</dbReference>
<reference evidence="1 2" key="1">
    <citation type="submission" date="2009-07" db="EMBL/GenBank/DDBJ databases">
        <authorList>
            <person name="Madupu R."/>
            <person name="Sebastian Y."/>
            <person name="Durkin A.S."/>
            <person name="Torralba M."/>
            <person name="Methe B."/>
            <person name="Sutton G.G."/>
            <person name="Strausberg R.L."/>
            <person name="Nelson K.E."/>
        </authorList>
    </citation>
    <scope>NUCLEOTIDE SEQUENCE [LARGE SCALE GENOMIC DNA]</scope>
    <source>
        <strain evidence="1 2">RM3268</strain>
    </source>
</reference>